<feature type="transmembrane region" description="Helical" evidence="1">
    <location>
        <begin position="153"/>
        <end position="173"/>
    </location>
</feature>
<evidence type="ECO:0000313" key="2">
    <source>
        <dbReference type="EMBL" id="RVU24707.1"/>
    </source>
</evidence>
<dbReference type="EMBL" id="SACY01000003">
    <property type="protein sequence ID" value="RVU24707.1"/>
    <property type="molecule type" value="Genomic_DNA"/>
</dbReference>
<evidence type="ECO:0008006" key="4">
    <source>
        <dbReference type="Google" id="ProtNLM"/>
    </source>
</evidence>
<evidence type="ECO:0000313" key="3">
    <source>
        <dbReference type="Proteomes" id="UP000282832"/>
    </source>
</evidence>
<evidence type="ECO:0000256" key="1">
    <source>
        <dbReference type="SAM" id="Phobius"/>
    </source>
</evidence>
<feature type="transmembrane region" description="Helical" evidence="1">
    <location>
        <begin position="185"/>
        <end position="203"/>
    </location>
</feature>
<dbReference type="AlphaFoldDB" id="A0A437PR40"/>
<keyword evidence="1" id="KW-0472">Membrane</keyword>
<dbReference type="OrthoDB" id="976812at2"/>
<keyword evidence="3" id="KW-1185">Reference proteome</keyword>
<accession>A0A437PR40</accession>
<keyword evidence="1" id="KW-0812">Transmembrane</keyword>
<feature type="transmembrane region" description="Helical" evidence="1">
    <location>
        <begin position="7"/>
        <end position="26"/>
    </location>
</feature>
<dbReference type="RefSeq" id="WP_127803672.1">
    <property type="nucleotide sequence ID" value="NZ_SACY01000003.1"/>
</dbReference>
<organism evidence="2 3">
    <name type="scientific">Sandaracinomonas limnophila</name>
    <dbReference type="NCBI Taxonomy" id="1862386"/>
    <lineage>
        <taxon>Bacteria</taxon>
        <taxon>Pseudomonadati</taxon>
        <taxon>Bacteroidota</taxon>
        <taxon>Cytophagia</taxon>
        <taxon>Cytophagales</taxon>
        <taxon>Flectobacillaceae</taxon>
        <taxon>Sandaracinomonas</taxon>
    </lineage>
</organism>
<feature type="transmembrane region" description="Helical" evidence="1">
    <location>
        <begin position="103"/>
        <end position="123"/>
    </location>
</feature>
<reference evidence="2 3" key="1">
    <citation type="submission" date="2019-01" db="EMBL/GenBank/DDBJ databases">
        <authorList>
            <person name="Chen W.-M."/>
        </authorList>
    </citation>
    <scope>NUCLEOTIDE SEQUENCE [LARGE SCALE GENOMIC DNA]</scope>
    <source>
        <strain evidence="2 3">FSY-15</strain>
    </source>
</reference>
<sequence>MRWYKILHHWSVDVGIGAVLFQIYFHKILKGQLPEKELSIALFLGLWLIYLLDRKIDVSIFPITDQRHLNQQKSQWTFWMLVVGIGISLAFVLFLLPQEVICQGIILSIGIAFYWLATIFKWFNKYLKKEFFTALFYALGIFIPFQMGFNNLLLILLVLLFLLVFHHLKLFLYFAQPENKVQNRLIISLEFLIVGLLISLIIYSNFSFWQVLPLTITLGVQLIIHYFYPNLKMRGLAEIAYWSPIIYLIYDIF</sequence>
<keyword evidence="1" id="KW-1133">Transmembrane helix</keyword>
<name>A0A437PR40_9BACT</name>
<comment type="caution">
    <text evidence="2">The sequence shown here is derived from an EMBL/GenBank/DDBJ whole genome shotgun (WGS) entry which is preliminary data.</text>
</comment>
<proteinExistence type="predicted"/>
<protein>
    <recommendedName>
        <fullName evidence="4">Prenyltransferase</fullName>
    </recommendedName>
</protein>
<dbReference type="Proteomes" id="UP000282832">
    <property type="component" value="Unassembled WGS sequence"/>
</dbReference>
<feature type="transmembrane region" description="Helical" evidence="1">
    <location>
        <begin position="209"/>
        <end position="228"/>
    </location>
</feature>
<gene>
    <name evidence="2" type="ORF">EOJ36_06750</name>
</gene>
<feature type="transmembrane region" description="Helical" evidence="1">
    <location>
        <begin position="76"/>
        <end position="97"/>
    </location>
</feature>